<dbReference type="InterPro" id="IPR050904">
    <property type="entry name" value="Adhesion/Biosynth-related"/>
</dbReference>
<dbReference type="InParanoid" id="A0A067RHL8"/>
<accession>A0A067RHL8</accession>
<protein>
    <submittedName>
        <fullName evidence="3">Transforming growth factor-beta-induced protein ig-h3</fullName>
    </submittedName>
</protein>
<dbReference type="Gene3D" id="2.30.180.10">
    <property type="entry name" value="FAS1 domain"/>
    <property type="match status" value="4"/>
</dbReference>
<feature type="domain" description="FAS1" evidence="2">
    <location>
        <begin position="506"/>
        <end position="642"/>
    </location>
</feature>
<dbReference type="eggNOG" id="KOG1437">
    <property type="taxonomic scope" value="Eukaryota"/>
</dbReference>
<feature type="domain" description="FAS1" evidence="2">
    <location>
        <begin position="96"/>
        <end position="229"/>
    </location>
</feature>
<dbReference type="SMART" id="SM00554">
    <property type="entry name" value="FAS1"/>
    <property type="match status" value="4"/>
</dbReference>
<evidence type="ECO:0000313" key="4">
    <source>
        <dbReference type="Proteomes" id="UP000027135"/>
    </source>
</evidence>
<dbReference type="EMBL" id="KK852463">
    <property type="protein sequence ID" value="KDR23356.1"/>
    <property type="molecule type" value="Genomic_DNA"/>
</dbReference>
<dbReference type="SUPFAM" id="SSF82153">
    <property type="entry name" value="FAS1 domain"/>
    <property type="match status" value="4"/>
</dbReference>
<evidence type="ECO:0000259" key="2">
    <source>
        <dbReference type="PROSITE" id="PS50213"/>
    </source>
</evidence>
<keyword evidence="4" id="KW-1185">Reference proteome</keyword>
<evidence type="ECO:0000256" key="1">
    <source>
        <dbReference type="SAM" id="SignalP"/>
    </source>
</evidence>
<gene>
    <name evidence="3" type="ORF">L798_05317</name>
</gene>
<feature type="signal peptide" evidence="1">
    <location>
        <begin position="1"/>
        <end position="25"/>
    </location>
</feature>
<dbReference type="PANTHER" id="PTHR10900">
    <property type="entry name" value="PERIOSTIN-RELATED"/>
    <property type="match status" value="1"/>
</dbReference>
<sequence>MLTDNLCSVNLQLLWVLLLVTGITAKIPWWNIKIAQEQGPNACVVEEVPGSDYQYWTECKYGRNRDICGQKAVIRYECCEGYQQVADQPGCAGVKPLKNILDTARDLGARKFVSYIEDSGLGNELSKGGTYTLFAPLDDAFDDLAREQRSRLDGKREDPQNPFLLYHLADRKLTSQHFRADLLVDTRYTGHKLRINKYSNGIETVNCAFIVRKDQEATNGIVHVVDSLLDPDLTVPRDLAELVLQDGRFSELAKAMEQSGFVARLRNSQQPCTILAPSDEAFQKIPQSRLERIMNDKHAREALLENHVIPHPICLPAIIGEHKVRTLGPEKLTFDCDRKGTTVEEKRLRSDFVMGQNGVLYMLDDLLLPDRAKSILQLAEQEQLFGFLQIVRSAGLEDTFENFGEYTVFAPSESAMYALPPNQLQELKTSKDKARDFVLYHATQGRIDSDQISDNQVLMSLDEQNALRLQIYRKAMGVEDALIEKADLQGMNGNIHIINKALSPSNISAGDILRRDGNFSIFLQAMETVMERSPETLELRSPGASYTFFVPTDQAFNRLGSTRLERIMDDPAYLVKTIKNHVAENMIASEAFKPDLYYDIQTRQNVVDVVRKNGKLKVNDATMTECDILNTNGVIHVINRVLLPDQRTED</sequence>
<proteinExistence type="predicted"/>
<keyword evidence="1" id="KW-0732">Signal</keyword>
<dbReference type="GO" id="GO:0007155">
    <property type="term" value="P:cell adhesion"/>
    <property type="evidence" value="ECO:0007669"/>
    <property type="project" value="TreeGrafter"/>
</dbReference>
<dbReference type="Pfam" id="PF02469">
    <property type="entry name" value="Fasciclin"/>
    <property type="match status" value="4"/>
</dbReference>
<organism evidence="3 4">
    <name type="scientific">Zootermopsis nevadensis</name>
    <name type="common">Dampwood termite</name>
    <dbReference type="NCBI Taxonomy" id="136037"/>
    <lineage>
        <taxon>Eukaryota</taxon>
        <taxon>Metazoa</taxon>
        <taxon>Ecdysozoa</taxon>
        <taxon>Arthropoda</taxon>
        <taxon>Hexapoda</taxon>
        <taxon>Insecta</taxon>
        <taxon>Pterygota</taxon>
        <taxon>Neoptera</taxon>
        <taxon>Polyneoptera</taxon>
        <taxon>Dictyoptera</taxon>
        <taxon>Blattodea</taxon>
        <taxon>Blattoidea</taxon>
        <taxon>Termitoidae</taxon>
        <taxon>Termopsidae</taxon>
        <taxon>Zootermopsis</taxon>
    </lineage>
</organism>
<feature type="chain" id="PRO_5001645168" evidence="1">
    <location>
        <begin position="26"/>
        <end position="650"/>
    </location>
</feature>
<evidence type="ECO:0000313" key="3">
    <source>
        <dbReference type="EMBL" id="KDR23356.1"/>
    </source>
</evidence>
<reference evidence="3 4" key="1">
    <citation type="journal article" date="2014" name="Nat. Commun.">
        <title>Molecular traces of alternative social organization in a termite genome.</title>
        <authorList>
            <person name="Terrapon N."/>
            <person name="Li C."/>
            <person name="Robertson H.M."/>
            <person name="Ji L."/>
            <person name="Meng X."/>
            <person name="Booth W."/>
            <person name="Chen Z."/>
            <person name="Childers C.P."/>
            <person name="Glastad K.M."/>
            <person name="Gokhale K."/>
            <person name="Gowin J."/>
            <person name="Gronenberg W."/>
            <person name="Hermansen R.A."/>
            <person name="Hu H."/>
            <person name="Hunt B.G."/>
            <person name="Huylmans A.K."/>
            <person name="Khalil S.M."/>
            <person name="Mitchell R.D."/>
            <person name="Munoz-Torres M.C."/>
            <person name="Mustard J.A."/>
            <person name="Pan H."/>
            <person name="Reese J.T."/>
            <person name="Scharf M.E."/>
            <person name="Sun F."/>
            <person name="Vogel H."/>
            <person name="Xiao J."/>
            <person name="Yang W."/>
            <person name="Yang Z."/>
            <person name="Yang Z."/>
            <person name="Zhou J."/>
            <person name="Zhu J."/>
            <person name="Brent C.S."/>
            <person name="Elsik C.G."/>
            <person name="Goodisman M.A."/>
            <person name="Liberles D.A."/>
            <person name="Roe R.M."/>
            <person name="Vargo E.L."/>
            <person name="Vilcinskas A."/>
            <person name="Wang J."/>
            <person name="Bornberg-Bauer E."/>
            <person name="Korb J."/>
            <person name="Zhang G."/>
            <person name="Liebig J."/>
        </authorList>
    </citation>
    <scope>NUCLEOTIDE SEQUENCE [LARGE SCALE GENOMIC DNA]</scope>
    <source>
        <tissue evidence="3">Whole organism</tissue>
    </source>
</reference>
<dbReference type="GO" id="GO:0031012">
    <property type="term" value="C:extracellular matrix"/>
    <property type="evidence" value="ECO:0007669"/>
    <property type="project" value="TreeGrafter"/>
</dbReference>
<dbReference type="GO" id="GO:0005615">
    <property type="term" value="C:extracellular space"/>
    <property type="evidence" value="ECO:0007669"/>
    <property type="project" value="TreeGrafter"/>
</dbReference>
<dbReference type="AlphaFoldDB" id="A0A067RHL8"/>
<dbReference type="PROSITE" id="PS50213">
    <property type="entry name" value="FAS1"/>
    <property type="match status" value="4"/>
</dbReference>
<dbReference type="OMA" id="NCHRIIR"/>
<dbReference type="Proteomes" id="UP000027135">
    <property type="component" value="Unassembled WGS sequence"/>
</dbReference>
<feature type="domain" description="FAS1" evidence="2">
    <location>
        <begin position="371"/>
        <end position="502"/>
    </location>
</feature>
<dbReference type="GO" id="GO:0030198">
    <property type="term" value="P:extracellular matrix organization"/>
    <property type="evidence" value="ECO:0007669"/>
    <property type="project" value="TreeGrafter"/>
</dbReference>
<dbReference type="GO" id="GO:0050839">
    <property type="term" value="F:cell adhesion molecule binding"/>
    <property type="evidence" value="ECO:0007669"/>
    <property type="project" value="TreeGrafter"/>
</dbReference>
<dbReference type="OrthoDB" id="286301at2759"/>
<dbReference type="InterPro" id="IPR000782">
    <property type="entry name" value="FAS1_domain"/>
</dbReference>
<feature type="domain" description="FAS1" evidence="2">
    <location>
        <begin position="236"/>
        <end position="367"/>
    </location>
</feature>
<name>A0A067RHL8_ZOONE</name>
<dbReference type="PANTHER" id="PTHR10900:SF114">
    <property type="entry name" value="FAS1 DOMAIN-CONTAINING PROTEIN"/>
    <property type="match status" value="1"/>
</dbReference>
<dbReference type="STRING" id="136037.A0A067RHL8"/>
<dbReference type="InterPro" id="IPR036378">
    <property type="entry name" value="FAS1_dom_sf"/>
</dbReference>